<dbReference type="InterPro" id="IPR027383">
    <property type="entry name" value="Znf_put"/>
</dbReference>
<dbReference type="Proteomes" id="UP000093925">
    <property type="component" value="Unassembled WGS sequence"/>
</dbReference>
<dbReference type="Gene3D" id="1.10.10.1320">
    <property type="entry name" value="Anti-sigma factor, zinc-finger domain"/>
    <property type="match status" value="1"/>
</dbReference>
<evidence type="ECO:0000313" key="5">
    <source>
        <dbReference type="EMBL" id="OBJ87801.1"/>
    </source>
</evidence>
<keyword evidence="3" id="KW-0472">Membrane</keyword>
<evidence type="ECO:0000313" key="6">
    <source>
        <dbReference type="Proteomes" id="UP000093925"/>
    </source>
</evidence>
<feature type="transmembrane region" description="Helical" evidence="3">
    <location>
        <begin position="98"/>
        <end position="122"/>
    </location>
</feature>
<sequence>MRVNGDDRYAIWDAAYVLGSLSAADRGEFETHLTQCPACRQAIDDVAGIPALLAEFDFRTSAAINESRHPSAKPPASPQLPSVLGVTRGRRNRSRLTAWTAVAASVFLAVAVLLGIHGYFAYSSPPKMTASNLPMSQVGTTLLTSRVWVTPERWGTLITMRSDCLAPLDAPHDRLAMVVVGRDGRQTQLGTWVAEPGHTATPTGSVATPATEIAAVQIVAADSGKVLLERSL</sequence>
<keyword evidence="2" id="KW-0804">Transcription</keyword>
<dbReference type="InterPro" id="IPR041916">
    <property type="entry name" value="Anti_sigma_zinc_sf"/>
</dbReference>
<accession>A0A1A3KV49</accession>
<evidence type="ECO:0000256" key="3">
    <source>
        <dbReference type="SAM" id="Phobius"/>
    </source>
</evidence>
<name>A0A1A3KV49_MYCAS</name>
<reference evidence="5 6" key="1">
    <citation type="submission" date="2016-06" db="EMBL/GenBank/DDBJ databases">
        <authorList>
            <person name="Kjaerup R.B."/>
            <person name="Dalgaard T.S."/>
            <person name="Juul-Madsen H.R."/>
        </authorList>
    </citation>
    <scope>NUCLEOTIDE SEQUENCE [LARGE SCALE GENOMIC DNA]</scope>
    <source>
        <strain evidence="5 6">1276495.2</strain>
    </source>
</reference>
<proteinExistence type="predicted"/>
<dbReference type="RefSeq" id="WP_065139172.1">
    <property type="nucleotide sequence ID" value="NZ_LZLM01000040.1"/>
</dbReference>
<gene>
    <name evidence="5" type="ORF">A5640_05975</name>
</gene>
<dbReference type="AlphaFoldDB" id="A0A1A3KV49"/>
<protein>
    <recommendedName>
        <fullName evidence="4">Putative zinc-finger domain-containing protein</fullName>
    </recommendedName>
</protein>
<organism evidence="5 6">
    <name type="scientific">Mycobacterium asiaticum</name>
    <dbReference type="NCBI Taxonomy" id="1790"/>
    <lineage>
        <taxon>Bacteria</taxon>
        <taxon>Bacillati</taxon>
        <taxon>Actinomycetota</taxon>
        <taxon>Actinomycetes</taxon>
        <taxon>Mycobacteriales</taxon>
        <taxon>Mycobacteriaceae</taxon>
        <taxon>Mycobacterium</taxon>
    </lineage>
</organism>
<dbReference type="EMBL" id="LZLM01000040">
    <property type="protein sequence ID" value="OBJ87801.1"/>
    <property type="molecule type" value="Genomic_DNA"/>
</dbReference>
<evidence type="ECO:0000259" key="4">
    <source>
        <dbReference type="Pfam" id="PF13490"/>
    </source>
</evidence>
<evidence type="ECO:0000256" key="1">
    <source>
        <dbReference type="ARBA" id="ARBA00023015"/>
    </source>
</evidence>
<keyword evidence="3" id="KW-1133">Transmembrane helix</keyword>
<comment type="caution">
    <text evidence="5">The sequence shown here is derived from an EMBL/GenBank/DDBJ whole genome shotgun (WGS) entry which is preliminary data.</text>
</comment>
<feature type="domain" description="Putative zinc-finger" evidence="4">
    <location>
        <begin position="15"/>
        <end position="40"/>
    </location>
</feature>
<dbReference type="Pfam" id="PF13490">
    <property type="entry name" value="zf-HC2"/>
    <property type="match status" value="1"/>
</dbReference>
<evidence type="ECO:0000256" key="2">
    <source>
        <dbReference type="ARBA" id="ARBA00023163"/>
    </source>
</evidence>
<keyword evidence="3" id="KW-0812">Transmembrane</keyword>
<keyword evidence="1" id="KW-0805">Transcription regulation</keyword>